<reference evidence="14" key="1">
    <citation type="journal article" date="2018" name="Nat. Microbiol.">
        <title>Leveraging single-cell genomics to expand the fungal tree of life.</title>
        <authorList>
            <person name="Ahrendt S.R."/>
            <person name="Quandt C.A."/>
            <person name="Ciobanu D."/>
            <person name="Clum A."/>
            <person name="Salamov A."/>
            <person name="Andreopoulos B."/>
            <person name="Cheng J.F."/>
            <person name="Woyke T."/>
            <person name="Pelin A."/>
            <person name="Henrissat B."/>
            <person name="Reynolds N.K."/>
            <person name="Benny G.L."/>
            <person name="Smith M.E."/>
            <person name="James T.Y."/>
            <person name="Grigoriev I.V."/>
        </authorList>
    </citation>
    <scope>NUCLEOTIDE SEQUENCE [LARGE SCALE GENOMIC DNA]</scope>
    <source>
        <strain evidence="14">RSA 1356</strain>
    </source>
</reference>
<proteinExistence type="inferred from homology"/>
<dbReference type="GO" id="GO:0005739">
    <property type="term" value="C:mitochondrion"/>
    <property type="evidence" value="ECO:0007669"/>
    <property type="project" value="UniProtKB-SubCell"/>
</dbReference>
<dbReference type="PROSITE" id="PS00470">
    <property type="entry name" value="IDH_IMDH"/>
    <property type="match status" value="1"/>
</dbReference>
<evidence type="ECO:0000313" key="13">
    <source>
        <dbReference type="EMBL" id="RKP07297.1"/>
    </source>
</evidence>
<dbReference type="Proteomes" id="UP000271241">
    <property type="component" value="Unassembled WGS sequence"/>
</dbReference>
<comment type="subcellular location">
    <subcellularLocation>
        <location evidence="2">Mitochondrion</location>
    </subcellularLocation>
</comment>
<accession>A0A4P9XMX5</accession>
<evidence type="ECO:0000256" key="8">
    <source>
        <dbReference type="ARBA" id="ARBA00023128"/>
    </source>
</evidence>
<dbReference type="GO" id="GO:0006102">
    <property type="term" value="P:isocitrate metabolic process"/>
    <property type="evidence" value="ECO:0007669"/>
    <property type="project" value="TreeGrafter"/>
</dbReference>
<dbReference type="STRING" id="78915.A0A4P9XMX5"/>
<dbReference type="InterPro" id="IPR004434">
    <property type="entry name" value="Isocitrate_DH_NAD"/>
</dbReference>
<dbReference type="AlphaFoldDB" id="A0A4P9XMX5"/>
<dbReference type="PANTHER" id="PTHR11835">
    <property type="entry name" value="DECARBOXYLATING DEHYDROGENASES-ISOCITRATE, ISOPROPYLMALATE, TARTRATE"/>
    <property type="match status" value="1"/>
</dbReference>
<dbReference type="InterPro" id="IPR024084">
    <property type="entry name" value="IsoPropMal-DH-like_dom"/>
</dbReference>
<name>A0A4P9XMX5_9FUNG</name>
<evidence type="ECO:0000256" key="2">
    <source>
        <dbReference type="ARBA" id="ARBA00004173"/>
    </source>
</evidence>
<evidence type="ECO:0000256" key="1">
    <source>
        <dbReference type="ARBA" id="ARBA00000837"/>
    </source>
</evidence>
<keyword evidence="7" id="KW-0809">Transit peptide</keyword>
<evidence type="ECO:0000256" key="10">
    <source>
        <dbReference type="ARBA" id="ARBA00030683"/>
    </source>
</evidence>
<protein>
    <recommendedName>
        <fullName evidence="11">Isocitrate dehydrogenase [NAD] subunit 1, mitochondrial</fullName>
        <ecNumber evidence="5">1.1.1.41</ecNumber>
    </recommendedName>
    <alternativeName>
        <fullName evidence="10">Isocitric dehydrogenase</fullName>
    </alternativeName>
    <alternativeName>
        <fullName evidence="9">NAD(+)-specific ICDH</fullName>
    </alternativeName>
</protein>
<sequence>MLAQTSLRSLRQALPVKALFARSLGTTATASELPDVQGSPFTGNKLGGKYTVTLIPGDGIGQETANSVKAIFKAANVPVEWEQFDVSGFTSQDDVLFRQSVESLRRNKVGLKGILYTPVSKSGHRSFNVTIRKEMDMYASLVLCRNIEGYPTRHKDVDFALIRENTEGEYSGLEHQSYPGVVESLKVVTRAKSERIARFAFDFAIRNGRKKVTCIHKANIMKLGDGLFLNTCRAVAKEYASSGVEFNDMIVDNAAMQLVARPQQFDVMVLPNLYGNIMSNVGAALVGGPGIVPGCNIGRDFAMFEPGCRHVGRDIQGHNAANPSAMVLSSVMMLRHLNLDDHAMRISNALYKTIASGRVRTPDMGGNNTTTDFTLAVIGNL</sequence>
<evidence type="ECO:0000256" key="11">
    <source>
        <dbReference type="ARBA" id="ARBA00071938"/>
    </source>
</evidence>
<dbReference type="Gene3D" id="3.40.718.10">
    <property type="entry name" value="Isopropylmalate Dehydrogenase"/>
    <property type="match status" value="1"/>
</dbReference>
<evidence type="ECO:0000256" key="7">
    <source>
        <dbReference type="ARBA" id="ARBA00022946"/>
    </source>
</evidence>
<dbReference type="GO" id="GO:0006099">
    <property type="term" value="P:tricarboxylic acid cycle"/>
    <property type="evidence" value="ECO:0007669"/>
    <property type="project" value="UniProtKB-KW"/>
</dbReference>
<dbReference type="OrthoDB" id="10261637at2759"/>
<dbReference type="PANTHER" id="PTHR11835:SF42">
    <property type="entry name" value="ISOCITRATE DEHYDROGENASE [NAD] SUBUNIT BETA, MITOCHONDRIAL"/>
    <property type="match status" value="1"/>
</dbReference>
<dbReference type="FunFam" id="3.40.718.10:FF:000001">
    <property type="entry name" value="Isocitrate dehydrogenase [NAD] subunit, mitochondrial"/>
    <property type="match status" value="1"/>
</dbReference>
<keyword evidence="8" id="KW-0496">Mitochondrion</keyword>
<keyword evidence="14" id="KW-1185">Reference proteome</keyword>
<dbReference type="SMART" id="SM01329">
    <property type="entry name" value="Iso_dh"/>
    <property type="match status" value="1"/>
</dbReference>
<organism evidence="13 14">
    <name type="scientific">Thamnocephalis sphaerospora</name>
    <dbReference type="NCBI Taxonomy" id="78915"/>
    <lineage>
        <taxon>Eukaryota</taxon>
        <taxon>Fungi</taxon>
        <taxon>Fungi incertae sedis</taxon>
        <taxon>Zoopagomycota</taxon>
        <taxon>Zoopagomycotina</taxon>
        <taxon>Zoopagomycetes</taxon>
        <taxon>Zoopagales</taxon>
        <taxon>Sigmoideomycetaceae</taxon>
        <taxon>Thamnocephalis</taxon>
    </lineage>
</organism>
<dbReference type="InterPro" id="IPR019818">
    <property type="entry name" value="IsoCit/isopropylmalate_DH_CS"/>
</dbReference>
<feature type="domain" description="Isopropylmalate dehydrogenase-like" evidence="12">
    <location>
        <begin position="51"/>
        <end position="377"/>
    </location>
</feature>
<evidence type="ECO:0000256" key="3">
    <source>
        <dbReference type="ARBA" id="ARBA00007769"/>
    </source>
</evidence>
<dbReference type="GO" id="GO:0051287">
    <property type="term" value="F:NAD binding"/>
    <property type="evidence" value="ECO:0007669"/>
    <property type="project" value="InterPro"/>
</dbReference>
<evidence type="ECO:0000259" key="12">
    <source>
        <dbReference type="SMART" id="SM01329"/>
    </source>
</evidence>
<dbReference type="Pfam" id="PF00180">
    <property type="entry name" value="Iso_dh"/>
    <property type="match status" value="1"/>
</dbReference>
<comment type="similarity">
    <text evidence="3">Belongs to the isocitrate and isopropylmalate dehydrogenases family.</text>
</comment>
<evidence type="ECO:0000256" key="4">
    <source>
        <dbReference type="ARBA" id="ARBA00011567"/>
    </source>
</evidence>
<dbReference type="GO" id="GO:0004449">
    <property type="term" value="F:isocitrate dehydrogenase (NAD+) activity"/>
    <property type="evidence" value="ECO:0007669"/>
    <property type="project" value="UniProtKB-EC"/>
</dbReference>
<dbReference type="SUPFAM" id="SSF53659">
    <property type="entry name" value="Isocitrate/Isopropylmalate dehydrogenase-like"/>
    <property type="match status" value="1"/>
</dbReference>
<dbReference type="EC" id="1.1.1.41" evidence="5"/>
<evidence type="ECO:0000256" key="6">
    <source>
        <dbReference type="ARBA" id="ARBA00022532"/>
    </source>
</evidence>
<comment type="subunit">
    <text evidence="4">Octamer of two non-identical subunits IDH1 and IDH2.</text>
</comment>
<evidence type="ECO:0000313" key="14">
    <source>
        <dbReference type="Proteomes" id="UP000271241"/>
    </source>
</evidence>
<dbReference type="GO" id="GO:0000287">
    <property type="term" value="F:magnesium ion binding"/>
    <property type="evidence" value="ECO:0007669"/>
    <property type="project" value="InterPro"/>
</dbReference>
<gene>
    <name evidence="13" type="ORF">THASP1DRAFT_30883</name>
</gene>
<comment type="catalytic activity">
    <reaction evidence="1">
        <text>D-threo-isocitrate + NAD(+) = 2-oxoglutarate + CO2 + NADH</text>
        <dbReference type="Rhea" id="RHEA:23632"/>
        <dbReference type="ChEBI" id="CHEBI:15562"/>
        <dbReference type="ChEBI" id="CHEBI:16526"/>
        <dbReference type="ChEBI" id="CHEBI:16810"/>
        <dbReference type="ChEBI" id="CHEBI:57540"/>
        <dbReference type="ChEBI" id="CHEBI:57945"/>
        <dbReference type="EC" id="1.1.1.41"/>
    </reaction>
</comment>
<evidence type="ECO:0000256" key="5">
    <source>
        <dbReference type="ARBA" id="ARBA00013012"/>
    </source>
</evidence>
<dbReference type="EMBL" id="KZ992739">
    <property type="protein sequence ID" value="RKP07297.1"/>
    <property type="molecule type" value="Genomic_DNA"/>
</dbReference>
<dbReference type="NCBIfam" id="TIGR00175">
    <property type="entry name" value="mito_nad_idh"/>
    <property type="match status" value="1"/>
</dbReference>
<keyword evidence="6" id="KW-0816">Tricarboxylic acid cycle</keyword>
<evidence type="ECO:0000256" key="9">
    <source>
        <dbReference type="ARBA" id="ARBA00030631"/>
    </source>
</evidence>